<dbReference type="Proteomes" id="UP001175353">
    <property type="component" value="Unassembled WGS sequence"/>
</dbReference>
<comment type="caution">
    <text evidence="2">The sequence shown here is derived from an EMBL/GenBank/DDBJ whole genome shotgun (WGS) entry which is preliminary data.</text>
</comment>
<dbReference type="Proteomes" id="UP001168146">
    <property type="component" value="Unassembled WGS sequence"/>
</dbReference>
<sequence>MKAGATHPLGTLSSYEPLDPASTVSRLESLLAELRNAIYELVLVPPGGVTLARRPHTDRLWMVRPRRGDHLVALTATSKLLRREALPLFYGLNVFTLTSTPGPCFNGPVNERARKDIVLLNDWVQAVSYSIDECTPMLSLVVHTPAWHALFADLKTRTSFQLWRLGLTEYTNNCLGAEHNGGIVKSLRLADISKDT</sequence>
<organism evidence="2 3">
    <name type="scientific">Friedmanniomyces endolithicus</name>
    <dbReference type="NCBI Taxonomy" id="329885"/>
    <lineage>
        <taxon>Eukaryota</taxon>
        <taxon>Fungi</taxon>
        <taxon>Dikarya</taxon>
        <taxon>Ascomycota</taxon>
        <taxon>Pezizomycotina</taxon>
        <taxon>Dothideomycetes</taxon>
        <taxon>Dothideomycetidae</taxon>
        <taxon>Mycosphaerellales</taxon>
        <taxon>Teratosphaeriaceae</taxon>
        <taxon>Friedmanniomyces</taxon>
    </lineage>
</organism>
<keyword evidence="3" id="KW-1185">Reference proteome</keyword>
<gene>
    <name evidence="1" type="ORF">LTR82_010674</name>
    <name evidence="2" type="ORF">LTR91_002292</name>
</gene>
<dbReference type="AlphaFoldDB" id="A0AAN6R0Y8"/>
<reference evidence="1" key="1">
    <citation type="submission" date="2021-12" db="EMBL/GenBank/DDBJ databases">
        <title>Black yeast isolated from Biological Soil Crust.</title>
        <authorList>
            <person name="Kurbessoian T."/>
        </authorList>
    </citation>
    <scope>NUCLEOTIDE SEQUENCE</scope>
    <source>
        <strain evidence="1">CCFEE 5208</strain>
    </source>
</reference>
<protein>
    <submittedName>
        <fullName evidence="2">Uncharacterized protein</fullName>
    </submittedName>
</protein>
<proteinExistence type="predicted"/>
<evidence type="ECO:0000313" key="2">
    <source>
        <dbReference type="EMBL" id="KAK1011008.1"/>
    </source>
</evidence>
<evidence type="ECO:0000313" key="1">
    <source>
        <dbReference type="EMBL" id="KAK0318286.1"/>
    </source>
</evidence>
<name>A0AAN6R0Y8_9PEZI</name>
<reference evidence="2" key="2">
    <citation type="submission" date="2023-06" db="EMBL/GenBank/DDBJ databases">
        <title>Black Yeasts Isolated from many extreme environments.</title>
        <authorList>
            <person name="Coleine C."/>
            <person name="Stajich J.E."/>
            <person name="Selbmann L."/>
        </authorList>
    </citation>
    <scope>NUCLEOTIDE SEQUENCE</scope>
    <source>
        <strain evidence="2">CCFEE 5200</strain>
    </source>
</reference>
<evidence type="ECO:0000313" key="3">
    <source>
        <dbReference type="Proteomes" id="UP001175353"/>
    </source>
</evidence>
<dbReference type="EMBL" id="JAUJLE010000010">
    <property type="protein sequence ID" value="KAK1011008.1"/>
    <property type="molecule type" value="Genomic_DNA"/>
</dbReference>
<accession>A0AAN6R0Y8</accession>
<dbReference type="EMBL" id="JASUXU010000037">
    <property type="protein sequence ID" value="KAK0318286.1"/>
    <property type="molecule type" value="Genomic_DNA"/>
</dbReference>